<sequence>MASIRGSLTRIPPLLRNRLSSFWVPTGGITPIASEQDDPHALLIRAGFLRQAYTGIFHLLPLGLRVQEKLQDLVDHHMRSIGASKLSLSSVSSSELWQKTGRLDETSTEFLQIQDRRNSGYLLSPTHEEEITTLIKGTVKSYKDLPLRLYQIGRKYRDELRPRQGLLRTKEFLMKDLYTFDVTQEEAKKSYEDVTKAYGAFFKDLQVPYTVAAADSGNMGGNLSHEYHFLTPRGEDNVVSCTHCTYTANEEVAERDPQGLSVSTTLSIQDLGIWPTISKDRRTLVLVFFPKSSEKAREESSPDSINPRSVEKLVPNIDLSIEDPVQSWTTVNSNRPTEPQSILHIYDTRLSADITARLRLYSRTVSVDEMVARGSQGISIDLVKIKEGDACPHCSEGTLQIQRGIEVGHTFYLGTRYSEPLDAIVSTPTQSAISMQMGCHGIGISRLIGAVAAASSNSIGLRWPRAIAPFDVVIIVPMDGLGIQEDITWCYDALRTCNIKSRKPYIDPVIDDRKKHFGWKLKDADLIGYPVSILLGKAWSSDRLAEVKCPALESNDLVAAEDLVELAHLQSPELSGVHRKWLCLEKGHEEPMKSQTLRLPFKEPDTHR</sequence>
<dbReference type="SUPFAM" id="SSF52954">
    <property type="entry name" value="Class II aaRS ABD-related"/>
    <property type="match status" value="1"/>
</dbReference>
<evidence type="ECO:0000256" key="2">
    <source>
        <dbReference type="ARBA" id="ARBA00012831"/>
    </source>
</evidence>
<dbReference type="InterPro" id="IPR045864">
    <property type="entry name" value="aa-tRNA-synth_II/BPL/LPL"/>
</dbReference>
<dbReference type="GO" id="GO:0006433">
    <property type="term" value="P:prolyl-tRNA aminoacylation"/>
    <property type="evidence" value="ECO:0007669"/>
    <property type="project" value="InterPro"/>
</dbReference>
<dbReference type="OrthoDB" id="10267474at2759"/>
<keyword evidence="6" id="KW-0648">Protein biosynthesis</keyword>
<keyword evidence="5" id="KW-0067">ATP-binding</keyword>
<dbReference type="EMBL" id="ML991795">
    <property type="protein sequence ID" value="KAF2234898.1"/>
    <property type="molecule type" value="Genomic_DNA"/>
</dbReference>
<dbReference type="PANTHER" id="PTHR42753:SF2">
    <property type="entry name" value="PROLINE--TRNA LIGASE"/>
    <property type="match status" value="1"/>
</dbReference>
<feature type="domain" description="Aminoacyl-transfer RNA synthetases class-II family profile" evidence="10">
    <location>
        <begin position="63"/>
        <end position="477"/>
    </location>
</feature>
<organism evidence="11 12">
    <name type="scientific">Viridothelium virens</name>
    <name type="common">Speckled blister lichen</name>
    <name type="synonym">Trypethelium virens</name>
    <dbReference type="NCBI Taxonomy" id="1048519"/>
    <lineage>
        <taxon>Eukaryota</taxon>
        <taxon>Fungi</taxon>
        <taxon>Dikarya</taxon>
        <taxon>Ascomycota</taxon>
        <taxon>Pezizomycotina</taxon>
        <taxon>Dothideomycetes</taxon>
        <taxon>Dothideomycetes incertae sedis</taxon>
        <taxon>Trypetheliales</taxon>
        <taxon>Trypetheliaceae</taxon>
        <taxon>Viridothelium</taxon>
    </lineage>
</organism>
<dbReference type="Gene3D" id="3.30.930.10">
    <property type="entry name" value="Bira Bifunctional Protein, Domain 2"/>
    <property type="match status" value="2"/>
</dbReference>
<proteinExistence type="inferred from homology"/>
<dbReference type="InterPro" id="IPR002314">
    <property type="entry name" value="aa-tRNA-synt_IIb"/>
</dbReference>
<keyword evidence="7 11" id="KW-0030">Aminoacyl-tRNA synthetase</keyword>
<dbReference type="SUPFAM" id="SSF55681">
    <property type="entry name" value="Class II aaRS and biotin synthetases"/>
    <property type="match status" value="1"/>
</dbReference>
<comment type="similarity">
    <text evidence="1">Belongs to the class-II aminoacyl-tRNA synthetase family.</text>
</comment>
<evidence type="ECO:0000256" key="3">
    <source>
        <dbReference type="ARBA" id="ARBA00022598"/>
    </source>
</evidence>
<dbReference type="InterPro" id="IPR036621">
    <property type="entry name" value="Anticodon-bd_dom_sf"/>
</dbReference>
<dbReference type="GO" id="GO:0004827">
    <property type="term" value="F:proline-tRNA ligase activity"/>
    <property type="evidence" value="ECO:0007669"/>
    <property type="project" value="UniProtKB-EC"/>
</dbReference>
<evidence type="ECO:0000256" key="4">
    <source>
        <dbReference type="ARBA" id="ARBA00022741"/>
    </source>
</evidence>
<dbReference type="Gene3D" id="3.40.50.800">
    <property type="entry name" value="Anticodon-binding domain"/>
    <property type="match status" value="1"/>
</dbReference>
<evidence type="ECO:0000259" key="10">
    <source>
        <dbReference type="PROSITE" id="PS50862"/>
    </source>
</evidence>
<gene>
    <name evidence="11" type="ORF">EV356DRAFT_559178</name>
</gene>
<evidence type="ECO:0000256" key="9">
    <source>
        <dbReference type="ARBA" id="ARBA00047671"/>
    </source>
</evidence>
<dbReference type="PRINTS" id="PR01046">
    <property type="entry name" value="TRNASYNTHPRO"/>
</dbReference>
<dbReference type="GO" id="GO:0005739">
    <property type="term" value="C:mitochondrion"/>
    <property type="evidence" value="ECO:0007669"/>
    <property type="project" value="TreeGrafter"/>
</dbReference>
<dbReference type="InterPro" id="IPR002316">
    <property type="entry name" value="Pro-tRNA-ligase_IIa"/>
</dbReference>
<dbReference type="AlphaFoldDB" id="A0A6A6HAR7"/>
<dbReference type="PROSITE" id="PS50862">
    <property type="entry name" value="AA_TRNA_LIGASE_II"/>
    <property type="match status" value="1"/>
</dbReference>
<protein>
    <recommendedName>
        <fullName evidence="2">proline--tRNA ligase</fullName>
        <ecNumber evidence="2">6.1.1.15</ecNumber>
    </recommendedName>
    <alternativeName>
        <fullName evidence="8">Prolyl-tRNA synthetase</fullName>
    </alternativeName>
</protein>
<dbReference type="InterPro" id="IPR006195">
    <property type="entry name" value="aa-tRNA-synth_II"/>
</dbReference>
<evidence type="ECO:0000256" key="5">
    <source>
        <dbReference type="ARBA" id="ARBA00022840"/>
    </source>
</evidence>
<reference evidence="11" key="1">
    <citation type="journal article" date="2020" name="Stud. Mycol.">
        <title>101 Dothideomycetes genomes: a test case for predicting lifestyles and emergence of pathogens.</title>
        <authorList>
            <person name="Haridas S."/>
            <person name="Albert R."/>
            <person name="Binder M."/>
            <person name="Bloem J."/>
            <person name="Labutti K."/>
            <person name="Salamov A."/>
            <person name="Andreopoulos B."/>
            <person name="Baker S."/>
            <person name="Barry K."/>
            <person name="Bills G."/>
            <person name="Bluhm B."/>
            <person name="Cannon C."/>
            <person name="Castanera R."/>
            <person name="Culley D."/>
            <person name="Daum C."/>
            <person name="Ezra D."/>
            <person name="Gonzalez J."/>
            <person name="Henrissat B."/>
            <person name="Kuo A."/>
            <person name="Liang C."/>
            <person name="Lipzen A."/>
            <person name="Lutzoni F."/>
            <person name="Magnuson J."/>
            <person name="Mondo S."/>
            <person name="Nolan M."/>
            <person name="Ohm R."/>
            <person name="Pangilinan J."/>
            <person name="Park H.-J."/>
            <person name="Ramirez L."/>
            <person name="Alfaro M."/>
            <person name="Sun H."/>
            <person name="Tritt A."/>
            <person name="Yoshinaga Y."/>
            <person name="Zwiers L.-H."/>
            <person name="Turgeon B."/>
            <person name="Goodwin S."/>
            <person name="Spatafora J."/>
            <person name="Crous P."/>
            <person name="Grigoriev I."/>
        </authorList>
    </citation>
    <scope>NUCLEOTIDE SEQUENCE</scope>
    <source>
        <strain evidence="11">Tuck. ex Michener</strain>
    </source>
</reference>
<dbReference type="PANTHER" id="PTHR42753">
    <property type="entry name" value="MITOCHONDRIAL RIBOSOME PROTEIN L39/PROLYL-TRNA LIGASE FAMILY MEMBER"/>
    <property type="match status" value="1"/>
</dbReference>
<evidence type="ECO:0000256" key="6">
    <source>
        <dbReference type="ARBA" id="ARBA00022917"/>
    </source>
</evidence>
<name>A0A6A6HAR7_VIRVR</name>
<evidence type="ECO:0000313" key="11">
    <source>
        <dbReference type="EMBL" id="KAF2234898.1"/>
    </source>
</evidence>
<evidence type="ECO:0000313" key="12">
    <source>
        <dbReference type="Proteomes" id="UP000800092"/>
    </source>
</evidence>
<dbReference type="GO" id="GO:0005524">
    <property type="term" value="F:ATP binding"/>
    <property type="evidence" value="ECO:0007669"/>
    <property type="project" value="UniProtKB-KW"/>
</dbReference>
<evidence type="ECO:0000256" key="1">
    <source>
        <dbReference type="ARBA" id="ARBA00008226"/>
    </source>
</evidence>
<comment type="catalytic activity">
    <reaction evidence="9">
        <text>tRNA(Pro) + L-proline + ATP = L-prolyl-tRNA(Pro) + AMP + diphosphate</text>
        <dbReference type="Rhea" id="RHEA:14305"/>
        <dbReference type="Rhea" id="RHEA-COMP:9700"/>
        <dbReference type="Rhea" id="RHEA-COMP:9702"/>
        <dbReference type="ChEBI" id="CHEBI:30616"/>
        <dbReference type="ChEBI" id="CHEBI:33019"/>
        <dbReference type="ChEBI" id="CHEBI:60039"/>
        <dbReference type="ChEBI" id="CHEBI:78442"/>
        <dbReference type="ChEBI" id="CHEBI:78532"/>
        <dbReference type="ChEBI" id="CHEBI:456215"/>
        <dbReference type="EC" id="6.1.1.15"/>
    </reaction>
</comment>
<dbReference type="EC" id="6.1.1.15" evidence="2"/>
<dbReference type="Pfam" id="PF00587">
    <property type="entry name" value="tRNA-synt_2b"/>
    <property type="match status" value="1"/>
</dbReference>
<keyword evidence="4" id="KW-0547">Nucleotide-binding</keyword>
<keyword evidence="12" id="KW-1185">Reference proteome</keyword>
<dbReference type="InterPro" id="IPR050062">
    <property type="entry name" value="Pro-tRNA_synthetase"/>
</dbReference>
<keyword evidence="3" id="KW-0436">Ligase</keyword>
<accession>A0A6A6HAR7</accession>
<dbReference type="Proteomes" id="UP000800092">
    <property type="component" value="Unassembled WGS sequence"/>
</dbReference>
<evidence type="ECO:0000256" key="7">
    <source>
        <dbReference type="ARBA" id="ARBA00023146"/>
    </source>
</evidence>
<evidence type="ECO:0000256" key="8">
    <source>
        <dbReference type="ARBA" id="ARBA00029731"/>
    </source>
</evidence>